<reference evidence="10 11" key="1">
    <citation type="submission" date="2015-07" db="EMBL/GenBank/DDBJ databases">
        <title>The genome of Habropoda laboriosa.</title>
        <authorList>
            <person name="Pan H."/>
            <person name="Kapheim K."/>
        </authorList>
    </citation>
    <scope>NUCLEOTIDE SEQUENCE [LARGE SCALE GENOMIC DNA]</scope>
    <source>
        <strain evidence="10">0110345459</strain>
    </source>
</reference>
<dbReference type="Gene3D" id="3.30.40.10">
    <property type="entry name" value="Zinc/RING finger domain, C3HC4 (zinc finger)"/>
    <property type="match status" value="1"/>
</dbReference>
<feature type="region of interest" description="Disordered" evidence="8">
    <location>
        <begin position="533"/>
        <end position="555"/>
    </location>
</feature>
<evidence type="ECO:0000256" key="6">
    <source>
        <dbReference type="ARBA" id="ARBA00022833"/>
    </source>
</evidence>
<dbReference type="InterPro" id="IPR011011">
    <property type="entry name" value="Znf_FYVE_PHD"/>
</dbReference>
<dbReference type="SUPFAM" id="SSF57903">
    <property type="entry name" value="FYVE/PHD zinc finger"/>
    <property type="match status" value="1"/>
</dbReference>
<dbReference type="CDD" id="cd15731">
    <property type="entry name" value="FYVE_LST2"/>
    <property type="match status" value="1"/>
</dbReference>
<dbReference type="InterPro" id="IPR000306">
    <property type="entry name" value="Znf_FYVE"/>
</dbReference>
<comment type="function">
    <text evidence="1">Negative regulator of epidermal growth factor receptor (EGFR) signaling.</text>
</comment>
<evidence type="ECO:0000256" key="1">
    <source>
        <dbReference type="ARBA" id="ARBA00003580"/>
    </source>
</evidence>
<evidence type="ECO:0000256" key="8">
    <source>
        <dbReference type="SAM" id="MobiDB-lite"/>
    </source>
</evidence>
<feature type="compositionally biased region" description="Polar residues" evidence="8">
    <location>
        <begin position="392"/>
        <end position="427"/>
    </location>
</feature>
<dbReference type="Proteomes" id="UP000053825">
    <property type="component" value="Unassembled WGS sequence"/>
</dbReference>
<dbReference type="PANTHER" id="PTHR46465">
    <property type="entry name" value="LATERAL SIGNALING TARGET PROTEIN 2 HOMOLOG"/>
    <property type="match status" value="1"/>
</dbReference>
<proteinExistence type="inferred from homology"/>
<feature type="compositionally biased region" description="Basic and acidic residues" evidence="8">
    <location>
        <begin position="298"/>
        <end position="307"/>
    </location>
</feature>
<dbReference type="InterPro" id="IPR017455">
    <property type="entry name" value="Znf_FYVE-rel"/>
</dbReference>
<feature type="domain" description="FYVE-type" evidence="9">
    <location>
        <begin position="713"/>
        <end position="773"/>
    </location>
</feature>
<dbReference type="STRING" id="597456.A0A0L7QUV8"/>
<evidence type="ECO:0000313" key="10">
    <source>
        <dbReference type="EMBL" id="KOC62418.1"/>
    </source>
</evidence>
<dbReference type="GO" id="GO:0031901">
    <property type="term" value="C:early endosome membrane"/>
    <property type="evidence" value="ECO:0007669"/>
    <property type="project" value="TreeGrafter"/>
</dbReference>
<evidence type="ECO:0000256" key="7">
    <source>
        <dbReference type="PROSITE-ProRule" id="PRU00091"/>
    </source>
</evidence>
<feature type="compositionally biased region" description="Polar residues" evidence="8">
    <location>
        <begin position="366"/>
        <end position="378"/>
    </location>
</feature>
<feature type="compositionally biased region" description="Polar residues" evidence="8">
    <location>
        <begin position="494"/>
        <end position="504"/>
    </location>
</feature>
<dbReference type="EMBL" id="KQ414731">
    <property type="protein sequence ID" value="KOC62418.1"/>
    <property type="molecule type" value="Genomic_DNA"/>
</dbReference>
<evidence type="ECO:0000256" key="5">
    <source>
        <dbReference type="ARBA" id="ARBA00022771"/>
    </source>
</evidence>
<evidence type="ECO:0000256" key="3">
    <source>
        <dbReference type="ARBA" id="ARBA00019870"/>
    </source>
</evidence>
<gene>
    <name evidence="10" type="ORF">WH47_03831</name>
</gene>
<keyword evidence="4" id="KW-0479">Metal-binding</keyword>
<dbReference type="Pfam" id="PF01363">
    <property type="entry name" value="FYVE"/>
    <property type="match status" value="1"/>
</dbReference>
<keyword evidence="6" id="KW-0862">Zinc</keyword>
<feature type="compositionally biased region" description="Basic and acidic residues" evidence="8">
    <location>
        <begin position="437"/>
        <end position="466"/>
    </location>
</feature>
<dbReference type="GO" id="GO:0008270">
    <property type="term" value="F:zinc ion binding"/>
    <property type="evidence" value="ECO:0007669"/>
    <property type="project" value="UniProtKB-KW"/>
</dbReference>
<dbReference type="AlphaFoldDB" id="A0A0L7QUV8"/>
<evidence type="ECO:0000259" key="9">
    <source>
        <dbReference type="PROSITE" id="PS50178"/>
    </source>
</evidence>
<dbReference type="PANTHER" id="PTHR46465:SF2">
    <property type="entry name" value="LATERAL SIGNALING TARGET PROTEIN 2 HOMOLOG"/>
    <property type="match status" value="1"/>
</dbReference>
<dbReference type="InterPro" id="IPR051118">
    <property type="entry name" value="LST-2"/>
</dbReference>
<evidence type="ECO:0000313" key="11">
    <source>
        <dbReference type="Proteomes" id="UP000053825"/>
    </source>
</evidence>
<feature type="compositionally biased region" description="Basic and acidic residues" evidence="8">
    <location>
        <begin position="348"/>
        <end position="358"/>
    </location>
</feature>
<accession>A0A0L7QUV8</accession>
<dbReference type="PROSITE" id="PS50178">
    <property type="entry name" value="ZF_FYVE"/>
    <property type="match status" value="1"/>
</dbReference>
<dbReference type="InterPro" id="IPR013083">
    <property type="entry name" value="Znf_RING/FYVE/PHD"/>
</dbReference>
<dbReference type="OrthoDB" id="271628at2759"/>
<comment type="similarity">
    <text evidence="2">Belongs to the lst-2 family.</text>
</comment>
<feature type="region of interest" description="Disordered" evidence="8">
    <location>
        <begin position="328"/>
        <end position="504"/>
    </location>
</feature>
<keyword evidence="11" id="KW-1185">Reference proteome</keyword>
<evidence type="ECO:0000256" key="4">
    <source>
        <dbReference type="ARBA" id="ARBA00022723"/>
    </source>
</evidence>
<organism evidence="10 11">
    <name type="scientific">Habropoda laboriosa</name>
    <dbReference type="NCBI Taxonomy" id="597456"/>
    <lineage>
        <taxon>Eukaryota</taxon>
        <taxon>Metazoa</taxon>
        <taxon>Ecdysozoa</taxon>
        <taxon>Arthropoda</taxon>
        <taxon>Hexapoda</taxon>
        <taxon>Insecta</taxon>
        <taxon>Pterygota</taxon>
        <taxon>Neoptera</taxon>
        <taxon>Endopterygota</taxon>
        <taxon>Hymenoptera</taxon>
        <taxon>Apocrita</taxon>
        <taxon>Aculeata</taxon>
        <taxon>Apoidea</taxon>
        <taxon>Anthophila</taxon>
        <taxon>Apidae</taxon>
        <taxon>Habropoda</taxon>
    </lineage>
</organism>
<dbReference type="SMART" id="SM00064">
    <property type="entry name" value="FYVE"/>
    <property type="match status" value="1"/>
</dbReference>
<name>A0A0L7QUV8_9HYME</name>
<feature type="region of interest" description="Disordered" evidence="8">
    <location>
        <begin position="295"/>
        <end position="314"/>
    </location>
</feature>
<protein>
    <recommendedName>
        <fullName evidence="3">Lateral signaling target protein 2 homolog</fullName>
    </recommendedName>
</protein>
<dbReference type="InterPro" id="IPR043269">
    <property type="entry name" value="FYVE_LST2"/>
</dbReference>
<sequence>MDDLIPESRANRDFRVKFPDDVMQENLAGQLWFGAECLAAGSSIMNREVESSAMRPLAKALTKSLDIVRNLLREHALKGHMNLKTQNPLDPSLEKLIESLKIFDRLFADFELCYVSAMVPVKSTKEYEQQELVCVLFSETLQRALERGLLSQADVDNYEPALMFTIPRLAIVSGLLAPPGGPLCLNSPDNISEMFRPFRTLLLKIRELLWTLNNRELYMLEKLLCSNEEPSGPITQSSKSSACQAIPDLEEFVHNFYTGYPNCKDFIVDFYTVTRNTGNNMDEVANDVVQTLEEEENVDRLTERNSDQDGEEDERLAKIVEIGPNRLNVSANGYDGTVSRCNDGARTSSERDSARDEVQYQVKKPASSSNTTSRQLSCDDSPYSRRIERNPSPVSIGNESTAEQVVPESSISGSSENRAQRNLSPQNRKLLDHRRSRSEQISRMKRRDFDKRDKYERANQRAEQTKRKLGSRSPNELINDGLGPRTDKSGLANEPSSPVTTQTVSYGMQKDNNSHRTTTRAVRLVNASTVQGTQSFSSDHSLAQKPEVGSSSSCSSCCDSSSETSEFQSDCQDDEEIALAMQAAEIANRNQIRAKFRSSEDLVHRLFVCIAGVADQLQTNFASDLRNILKCVFLMNSSQTVEDVETKNEILTSDNQVASPLNDTATNHDRQDSLQEYEDDLEETIAVTDHNTMSPVTERGEECVERAPAWVPDNDAPRCMACQAGFTVVRRRHHCRNCGKVFCGRCSSNNVPLPRYGHTKPVRVCNRCFLYQVTPFTVSQVTPAS</sequence>
<evidence type="ECO:0000256" key="2">
    <source>
        <dbReference type="ARBA" id="ARBA00008755"/>
    </source>
</evidence>
<keyword evidence="5 7" id="KW-0863">Zinc-finger</keyword>